<dbReference type="InterPro" id="IPR002641">
    <property type="entry name" value="PNPLA_dom"/>
</dbReference>
<evidence type="ECO:0000256" key="2">
    <source>
        <dbReference type="ARBA" id="ARBA00022963"/>
    </source>
</evidence>
<dbReference type="InterPro" id="IPR050301">
    <property type="entry name" value="NTE"/>
</dbReference>
<evidence type="ECO:0000313" key="7">
    <source>
        <dbReference type="Proteomes" id="UP000021816"/>
    </source>
</evidence>
<dbReference type="GO" id="GO:0016042">
    <property type="term" value="P:lipid catabolic process"/>
    <property type="evidence" value="ECO:0007669"/>
    <property type="project" value="UniProtKB-UniRule"/>
</dbReference>
<accession>A0A011PX08</accession>
<dbReference type="PATRIC" id="fig|1454003.3.peg.1118"/>
<dbReference type="PANTHER" id="PTHR14226">
    <property type="entry name" value="NEUROPATHY TARGET ESTERASE/SWISS CHEESE D.MELANOGASTER"/>
    <property type="match status" value="1"/>
</dbReference>
<sequence>MNTDQQPSIGLALSGGGFRATLFGLGSLWRLNEGGLLRRLTRITSVSGGSIVAGVLAHRWRQLNFVDDQARNFEEVVAQPVRDFCNQTIDVSTALLGHLTPFRSSGEVLARRYARDLFGETLLRELATPAEDHAPRFIFYATNMQTGRSFRFRQDYIADYVLGVSYNTEVPLAEAVAASSAFPPIFSPVLLKTEPSAWEQPQRELANLDKLRRRIVLADGGIYDNMGLEALLGKVDIVLVSDAGAPFEIDESPFEDDLLQLGRVRDILIEQTRALRKRSLIGDFKAGLRHGAYWGIGTAIDDYDDVDALASDNPLTAALQHIPTRLKAFTAKEQGRLINWGYALTDTALRTRTQLPLDAPHGWPVSAWPLH</sequence>
<comment type="caution">
    <text evidence="6">The sequence shown here is derived from an EMBL/GenBank/DDBJ whole genome shotgun (WGS) entry which is preliminary data.</text>
</comment>
<keyword evidence="3 4" id="KW-0443">Lipid metabolism</keyword>
<dbReference type="SUPFAM" id="SSF52151">
    <property type="entry name" value="FabD/lysophospholipase-like"/>
    <property type="match status" value="1"/>
</dbReference>
<feature type="short sequence motif" description="DGA/G" evidence="4">
    <location>
        <begin position="219"/>
        <end position="221"/>
    </location>
</feature>
<dbReference type="PANTHER" id="PTHR14226:SF78">
    <property type="entry name" value="SLR0060 PROTEIN"/>
    <property type="match status" value="1"/>
</dbReference>
<dbReference type="AlphaFoldDB" id="A0A011PX08"/>
<keyword evidence="2 4" id="KW-0442">Lipid degradation</keyword>
<dbReference type="Proteomes" id="UP000021816">
    <property type="component" value="Unassembled WGS sequence"/>
</dbReference>
<dbReference type="EMBL" id="JEMX01000021">
    <property type="protein sequence ID" value="EXI81542.1"/>
    <property type="molecule type" value="Genomic_DNA"/>
</dbReference>
<evidence type="ECO:0000256" key="4">
    <source>
        <dbReference type="PROSITE-ProRule" id="PRU01161"/>
    </source>
</evidence>
<organism evidence="6 7">
    <name type="scientific">Candidatus Accumulibacter appositus</name>
    <dbReference type="NCBI Taxonomy" id="1454003"/>
    <lineage>
        <taxon>Bacteria</taxon>
        <taxon>Pseudomonadati</taxon>
        <taxon>Pseudomonadota</taxon>
        <taxon>Betaproteobacteria</taxon>
        <taxon>Candidatus Accumulibacter</taxon>
    </lineage>
</organism>
<evidence type="ECO:0000256" key="1">
    <source>
        <dbReference type="ARBA" id="ARBA00022801"/>
    </source>
</evidence>
<feature type="active site" description="Proton acceptor" evidence="4">
    <location>
        <position position="219"/>
    </location>
</feature>
<dbReference type="GO" id="GO:0016787">
    <property type="term" value="F:hydrolase activity"/>
    <property type="evidence" value="ECO:0007669"/>
    <property type="project" value="UniProtKB-UniRule"/>
</dbReference>
<protein>
    <submittedName>
        <fullName evidence="6">Patatin-like phospholipase</fullName>
    </submittedName>
</protein>
<dbReference type="Pfam" id="PF01734">
    <property type="entry name" value="Patatin"/>
    <property type="match status" value="1"/>
</dbReference>
<dbReference type="PROSITE" id="PS51635">
    <property type="entry name" value="PNPLA"/>
    <property type="match status" value="1"/>
</dbReference>
<proteinExistence type="predicted"/>
<evidence type="ECO:0000259" key="5">
    <source>
        <dbReference type="PROSITE" id="PS51635"/>
    </source>
</evidence>
<dbReference type="STRING" id="1454003.AW10_01079"/>
<feature type="domain" description="PNPLA" evidence="5">
    <location>
        <begin position="11"/>
        <end position="232"/>
    </location>
</feature>
<feature type="active site" description="Nucleophile" evidence="4">
    <location>
        <position position="47"/>
    </location>
</feature>
<dbReference type="Gene3D" id="3.40.1090.10">
    <property type="entry name" value="Cytosolic phospholipase A2 catalytic domain"/>
    <property type="match status" value="2"/>
</dbReference>
<gene>
    <name evidence="6" type="ORF">AW10_01079</name>
</gene>
<name>A0A011PX08_9PROT</name>
<evidence type="ECO:0000256" key="3">
    <source>
        <dbReference type="ARBA" id="ARBA00023098"/>
    </source>
</evidence>
<comment type="caution">
    <text evidence="4">Lacks conserved residue(s) required for the propagation of feature annotation.</text>
</comment>
<dbReference type="InterPro" id="IPR016035">
    <property type="entry name" value="Acyl_Trfase/lysoPLipase"/>
</dbReference>
<evidence type="ECO:0000313" key="6">
    <source>
        <dbReference type="EMBL" id="EXI81542.1"/>
    </source>
</evidence>
<keyword evidence="1 4" id="KW-0378">Hydrolase</keyword>
<reference evidence="6 7" key="1">
    <citation type="submission" date="2014-02" db="EMBL/GenBank/DDBJ databases">
        <title>Expanding our view of genomic diversity in Candidatus Accumulibacter clades.</title>
        <authorList>
            <person name="Skennerton C.T."/>
            <person name="Barr J.J."/>
            <person name="Slater F.R."/>
            <person name="Bond P.L."/>
            <person name="Tyson G.W."/>
        </authorList>
    </citation>
    <scope>NUCLEOTIDE SEQUENCE [LARGE SCALE GENOMIC DNA]</scope>
    <source>
        <strain evidence="7">BA-92</strain>
    </source>
</reference>